<accession>A0A9D3LRJ4</accession>
<feature type="non-terminal residue" evidence="1">
    <location>
        <position position="1"/>
    </location>
</feature>
<dbReference type="EMBL" id="JAFIRN010000014">
    <property type="protein sequence ID" value="KAG5835730.1"/>
    <property type="molecule type" value="Genomic_DNA"/>
</dbReference>
<dbReference type="AlphaFoldDB" id="A0A9D3LRJ4"/>
<protein>
    <submittedName>
        <fullName evidence="1">Uncharacterized protein</fullName>
    </submittedName>
</protein>
<gene>
    <name evidence="1" type="ORF">ANANG_G00247120</name>
</gene>
<organism evidence="1 2">
    <name type="scientific">Anguilla anguilla</name>
    <name type="common">European freshwater eel</name>
    <name type="synonym">Muraena anguilla</name>
    <dbReference type="NCBI Taxonomy" id="7936"/>
    <lineage>
        <taxon>Eukaryota</taxon>
        <taxon>Metazoa</taxon>
        <taxon>Chordata</taxon>
        <taxon>Craniata</taxon>
        <taxon>Vertebrata</taxon>
        <taxon>Euteleostomi</taxon>
        <taxon>Actinopterygii</taxon>
        <taxon>Neopterygii</taxon>
        <taxon>Teleostei</taxon>
        <taxon>Anguilliformes</taxon>
        <taxon>Anguillidae</taxon>
        <taxon>Anguilla</taxon>
    </lineage>
</organism>
<proteinExistence type="predicted"/>
<comment type="caution">
    <text evidence="1">The sequence shown here is derived from an EMBL/GenBank/DDBJ whole genome shotgun (WGS) entry which is preliminary data.</text>
</comment>
<reference evidence="1" key="1">
    <citation type="submission" date="2021-01" db="EMBL/GenBank/DDBJ databases">
        <title>A chromosome-scale assembly of European eel, Anguilla anguilla.</title>
        <authorList>
            <person name="Henkel C."/>
            <person name="Jong-Raadsen S.A."/>
            <person name="Dufour S."/>
            <person name="Weltzien F.-A."/>
            <person name="Palstra A.P."/>
            <person name="Pelster B."/>
            <person name="Spaink H.P."/>
            <person name="Van Den Thillart G.E."/>
            <person name="Jansen H."/>
            <person name="Zahm M."/>
            <person name="Klopp C."/>
            <person name="Cedric C."/>
            <person name="Louis A."/>
            <person name="Berthelot C."/>
            <person name="Parey E."/>
            <person name="Roest Crollius H."/>
            <person name="Montfort J."/>
            <person name="Robinson-Rechavi M."/>
            <person name="Bucao C."/>
            <person name="Bouchez O."/>
            <person name="Gislard M."/>
            <person name="Lluch J."/>
            <person name="Milhes M."/>
            <person name="Lampietro C."/>
            <person name="Lopez Roques C."/>
            <person name="Donnadieu C."/>
            <person name="Braasch I."/>
            <person name="Desvignes T."/>
            <person name="Postlethwait J."/>
            <person name="Bobe J."/>
            <person name="Guiguen Y."/>
            <person name="Dirks R."/>
        </authorList>
    </citation>
    <scope>NUCLEOTIDE SEQUENCE</scope>
    <source>
        <strain evidence="1">Tag_6206</strain>
        <tissue evidence="1">Liver</tissue>
    </source>
</reference>
<dbReference type="Proteomes" id="UP001044222">
    <property type="component" value="Chromosome 14"/>
</dbReference>
<evidence type="ECO:0000313" key="2">
    <source>
        <dbReference type="Proteomes" id="UP001044222"/>
    </source>
</evidence>
<keyword evidence="2" id="KW-1185">Reference proteome</keyword>
<name>A0A9D3LRJ4_ANGAN</name>
<sequence length="78" mass="9264">SKRNKQRNLPAADNLGPGSISHSILQRWRLLLSKCEIIIHKAGFRQSFMLRSSTDQTWQVRERETTLAWIRMSERQWI</sequence>
<evidence type="ECO:0000313" key="1">
    <source>
        <dbReference type="EMBL" id="KAG5835730.1"/>
    </source>
</evidence>